<keyword evidence="8" id="KW-1185">Reference proteome</keyword>
<keyword evidence="4 5" id="KW-0472">Membrane</keyword>
<dbReference type="EMBL" id="FOBF01000004">
    <property type="protein sequence ID" value="SEL14587.1"/>
    <property type="molecule type" value="Genomic_DNA"/>
</dbReference>
<proteinExistence type="predicted"/>
<dbReference type="Proteomes" id="UP000198953">
    <property type="component" value="Unassembled WGS sequence"/>
</dbReference>
<organism evidence="7 8">
    <name type="scientific">Nonomuraea pusilla</name>
    <dbReference type="NCBI Taxonomy" id="46177"/>
    <lineage>
        <taxon>Bacteria</taxon>
        <taxon>Bacillati</taxon>
        <taxon>Actinomycetota</taxon>
        <taxon>Actinomycetes</taxon>
        <taxon>Streptosporangiales</taxon>
        <taxon>Streptosporangiaceae</taxon>
        <taxon>Nonomuraea</taxon>
    </lineage>
</organism>
<evidence type="ECO:0000313" key="8">
    <source>
        <dbReference type="Proteomes" id="UP000198953"/>
    </source>
</evidence>
<comment type="subcellular location">
    <subcellularLocation>
        <location evidence="1">Membrane</location>
        <topology evidence="1">Multi-pass membrane protein</topology>
    </subcellularLocation>
</comment>
<feature type="transmembrane region" description="Helical" evidence="5">
    <location>
        <begin position="21"/>
        <end position="38"/>
    </location>
</feature>
<dbReference type="AlphaFoldDB" id="A0A1H7MVF9"/>
<keyword evidence="2 5" id="KW-0812">Transmembrane</keyword>
<evidence type="ECO:0000256" key="1">
    <source>
        <dbReference type="ARBA" id="ARBA00004141"/>
    </source>
</evidence>
<feature type="transmembrane region" description="Helical" evidence="5">
    <location>
        <begin position="50"/>
        <end position="73"/>
    </location>
</feature>
<dbReference type="InterPro" id="IPR010432">
    <property type="entry name" value="RDD"/>
</dbReference>
<gene>
    <name evidence="7" type="ORF">SAMN05660976_01813</name>
</gene>
<evidence type="ECO:0000256" key="4">
    <source>
        <dbReference type="ARBA" id="ARBA00023136"/>
    </source>
</evidence>
<evidence type="ECO:0000259" key="6">
    <source>
        <dbReference type="Pfam" id="PF06271"/>
    </source>
</evidence>
<dbReference type="Pfam" id="PF06271">
    <property type="entry name" value="RDD"/>
    <property type="match status" value="1"/>
</dbReference>
<name>A0A1H7MVF9_9ACTN</name>
<feature type="transmembrane region" description="Helical" evidence="5">
    <location>
        <begin position="105"/>
        <end position="122"/>
    </location>
</feature>
<feature type="domain" description="RDD" evidence="6">
    <location>
        <begin position="11"/>
        <end position="114"/>
    </location>
</feature>
<dbReference type="STRING" id="46177.SAMN05660976_01813"/>
<accession>A0A1H7MVF9</accession>
<reference evidence="7 8" key="1">
    <citation type="submission" date="2016-10" db="EMBL/GenBank/DDBJ databases">
        <authorList>
            <person name="de Groot N.N."/>
        </authorList>
    </citation>
    <scope>NUCLEOTIDE SEQUENCE [LARGE SCALE GENOMIC DNA]</scope>
    <source>
        <strain evidence="7 8">DSM 43357</strain>
    </source>
</reference>
<keyword evidence="3 5" id="KW-1133">Transmembrane helix</keyword>
<sequence>MIDKLRSASEARRAFSSAVDGLVSLACGLAVAVWPVGARTDGDLHWGEPRLWLTLLGVTVAVSFLNHVVLTLVGSASIGKLLGGIRIVREADAARPGFAQMTRRWLWGFYWMIVIVPISIASQSDVNQEDMSGLKVVRA</sequence>
<dbReference type="RefSeq" id="WP_177227296.1">
    <property type="nucleotide sequence ID" value="NZ_FOBF01000004.1"/>
</dbReference>
<evidence type="ECO:0000256" key="2">
    <source>
        <dbReference type="ARBA" id="ARBA00022692"/>
    </source>
</evidence>
<evidence type="ECO:0000256" key="5">
    <source>
        <dbReference type="SAM" id="Phobius"/>
    </source>
</evidence>
<evidence type="ECO:0000313" key="7">
    <source>
        <dbReference type="EMBL" id="SEL14587.1"/>
    </source>
</evidence>
<dbReference type="GO" id="GO:0016020">
    <property type="term" value="C:membrane"/>
    <property type="evidence" value="ECO:0007669"/>
    <property type="project" value="UniProtKB-SubCell"/>
</dbReference>
<protein>
    <submittedName>
        <fullName evidence="7">RDD family protein</fullName>
    </submittedName>
</protein>
<evidence type="ECO:0000256" key="3">
    <source>
        <dbReference type="ARBA" id="ARBA00022989"/>
    </source>
</evidence>